<dbReference type="Gene3D" id="2.120.10.30">
    <property type="entry name" value="TolB, C-terminal domain"/>
    <property type="match status" value="2"/>
</dbReference>
<dbReference type="GO" id="GO:0000160">
    <property type="term" value="P:phosphorelay signal transduction system"/>
    <property type="evidence" value="ECO:0007669"/>
    <property type="project" value="InterPro"/>
</dbReference>
<dbReference type="PROSITE" id="PS51755">
    <property type="entry name" value="OMPR_PHOB"/>
    <property type="match status" value="1"/>
</dbReference>
<dbReference type="PANTHER" id="PTHR36842">
    <property type="entry name" value="PROTEIN TOLB HOMOLOG"/>
    <property type="match status" value="1"/>
</dbReference>
<name>A0A502KWT3_9GAMM</name>
<proteinExistence type="predicted"/>
<dbReference type="EMBL" id="SAWY01000016">
    <property type="protein sequence ID" value="TPH16118.1"/>
    <property type="molecule type" value="Genomic_DNA"/>
</dbReference>
<keyword evidence="6" id="KW-1185">Reference proteome</keyword>
<dbReference type="InterPro" id="IPR001867">
    <property type="entry name" value="OmpR/PhoB-type_DNA-bd"/>
</dbReference>
<dbReference type="GO" id="GO:0006355">
    <property type="term" value="P:regulation of DNA-templated transcription"/>
    <property type="evidence" value="ECO:0007669"/>
    <property type="project" value="InterPro"/>
</dbReference>
<evidence type="ECO:0000259" key="4">
    <source>
        <dbReference type="PROSITE" id="PS51755"/>
    </source>
</evidence>
<evidence type="ECO:0000256" key="1">
    <source>
        <dbReference type="ARBA" id="ARBA00023125"/>
    </source>
</evidence>
<dbReference type="Proteomes" id="UP000315303">
    <property type="component" value="Unassembled WGS sequence"/>
</dbReference>
<comment type="caution">
    <text evidence="5">The sequence shown here is derived from an EMBL/GenBank/DDBJ whole genome shotgun (WGS) entry which is preliminary data.</text>
</comment>
<keyword evidence="1 2" id="KW-0238">DNA-binding</keyword>
<evidence type="ECO:0000256" key="2">
    <source>
        <dbReference type="PROSITE-ProRule" id="PRU01091"/>
    </source>
</evidence>
<sequence>MVKASFSIAFDGYEFYPDHNQVHYQGETTKIEPKIMQVFCLLFEHKGQVLSRDHIAEQLWPDIVVGNEVITRAIFELRKVLNDNPKQARYIETIPRKGYCFIFNGSEDNELPIPSRFIEKSSFLKALLFIGCMLCIVISAYFILIDDNNALSKVHKHKVYQTTLFSNGQEKIYSANLSPSWSKALYIKHESLNGKWQLALKEIANNRTKLLLEDTKKLTSVIWANNDSLAYLARCHNTQCEVLKFDLNKKKFLDSVYATNSNIVGVALSKDSKIMALSLIEKGRLSVQLLVSNSKENALFIPDAKLSGSYPVFDDEGKKIYFTVISEDGSQAIQSYDIEKQEYRLISTQFSRITSLEFEGDQQLLIAGKAKNSNAIWRLNLTTKAVEQVSSIPPSNSAFQLDSNSFSSDLFYLQKHSNFDISAIGLEKQIDFSKLNSHANDLNGLWASIHKSVFFISQRTGNYEVYRYSGDEVIKLTNLYADKIERPILNDDQSKLAFTVLKDNKLKMFVLDIASTEIVSEYQIAQTSSLLAWSDDANSVFLSIRSNNVYDIWQYDLKTAQLTKRILASGLVVKQKAHNAGIFYGDLYNKALMFRSEDGSVKVARDFSNIPLLIRPHAIDIDLNTMRAFYIEQGEQVNNLVVSNLFDKEDTSELIFKLDKQKFVTDIGITKTPYVIYDKVDSRTSHLVMLNALEY</sequence>
<keyword evidence="3" id="KW-1133">Transmembrane helix</keyword>
<dbReference type="InterPro" id="IPR036388">
    <property type="entry name" value="WH-like_DNA-bd_sf"/>
</dbReference>
<dbReference type="GO" id="GO:0003677">
    <property type="term" value="F:DNA binding"/>
    <property type="evidence" value="ECO:0007669"/>
    <property type="project" value="UniProtKB-UniRule"/>
</dbReference>
<protein>
    <recommendedName>
        <fullName evidence="4">OmpR/PhoB-type domain-containing protein</fullName>
    </recommendedName>
</protein>
<dbReference type="PANTHER" id="PTHR36842:SF1">
    <property type="entry name" value="PROTEIN TOLB"/>
    <property type="match status" value="1"/>
</dbReference>
<organism evidence="5 6">
    <name type="scientific">Litorilituus lipolyticus</name>
    <dbReference type="NCBI Taxonomy" id="2491017"/>
    <lineage>
        <taxon>Bacteria</taxon>
        <taxon>Pseudomonadati</taxon>
        <taxon>Pseudomonadota</taxon>
        <taxon>Gammaproteobacteria</taxon>
        <taxon>Alteromonadales</taxon>
        <taxon>Colwelliaceae</taxon>
        <taxon>Litorilituus</taxon>
    </lineage>
</organism>
<evidence type="ECO:0000313" key="6">
    <source>
        <dbReference type="Proteomes" id="UP000315303"/>
    </source>
</evidence>
<keyword evidence="3" id="KW-0472">Membrane</keyword>
<evidence type="ECO:0000313" key="5">
    <source>
        <dbReference type="EMBL" id="TPH16118.1"/>
    </source>
</evidence>
<dbReference type="CDD" id="cd00383">
    <property type="entry name" value="trans_reg_C"/>
    <property type="match status" value="1"/>
</dbReference>
<keyword evidence="3" id="KW-0812">Transmembrane</keyword>
<dbReference type="RefSeq" id="WP_140602806.1">
    <property type="nucleotide sequence ID" value="NZ_SAWY01000016.1"/>
</dbReference>
<dbReference type="Gene3D" id="1.10.10.10">
    <property type="entry name" value="Winged helix-like DNA-binding domain superfamily/Winged helix DNA-binding domain"/>
    <property type="match status" value="1"/>
</dbReference>
<dbReference type="AlphaFoldDB" id="A0A502KWT3"/>
<dbReference type="InterPro" id="IPR016032">
    <property type="entry name" value="Sig_transdc_resp-reg_C-effctor"/>
</dbReference>
<dbReference type="OrthoDB" id="8430416at2"/>
<accession>A0A502KWT3</accession>
<feature type="transmembrane region" description="Helical" evidence="3">
    <location>
        <begin position="123"/>
        <end position="144"/>
    </location>
</feature>
<gene>
    <name evidence="5" type="ORF">EPA86_07460</name>
</gene>
<reference evidence="5 6" key="1">
    <citation type="submission" date="2019-01" db="EMBL/GenBank/DDBJ databases">
        <title>Litorilituus lipolytica sp. nov., isolated from intertidal sand of the Yellow Sea in China.</title>
        <authorList>
            <person name="Liu A."/>
        </authorList>
    </citation>
    <scope>NUCLEOTIDE SEQUENCE [LARGE SCALE GENOMIC DNA]</scope>
    <source>
        <strain evidence="5 6">RZ04</strain>
    </source>
</reference>
<dbReference type="SMART" id="SM00862">
    <property type="entry name" value="Trans_reg_C"/>
    <property type="match status" value="1"/>
</dbReference>
<feature type="domain" description="OmpR/PhoB-type" evidence="4">
    <location>
        <begin position="5"/>
        <end position="103"/>
    </location>
</feature>
<evidence type="ECO:0000256" key="3">
    <source>
        <dbReference type="SAM" id="Phobius"/>
    </source>
</evidence>
<dbReference type="SUPFAM" id="SSF46894">
    <property type="entry name" value="C-terminal effector domain of the bipartite response regulators"/>
    <property type="match status" value="1"/>
</dbReference>
<dbReference type="InterPro" id="IPR011042">
    <property type="entry name" value="6-blade_b-propeller_TolB-like"/>
</dbReference>
<dbReference type="Pfam" id="PF00486">
    <property type="entry name" value="Trans_reg_C"/>
    <property type="match status" value="1"/>
</dbReference>
<feature type="DNA-binding region" description="OmpR/PhoB-type" evidence="2">
    <location>
        <begin position="5"/>
        <end position="103"/>
    </location>
</feature>
<dbReference type="SUPFAM" id="SSF82171">
    <property type="entry name" value="DPP6 N-terminal domain-like"/>
    <property type="match status" value="1"/>
</dbReference>